<feature type="binding site" evidence="9">
    <location>
        <position position="56"/>
    </location>
    <ligand>
        <name>Fe cation</name>
        <dbReference type="ChEBI" id="CHEBI:24875"/>
        <label>1</label>
    </ligand>
</feature>
<reference evidence="10" key="2">
    <citation type="submission" date="2014-03" db="EMBL/GenBank/DDBJ databases">
        <title>The whipworm genome and dual-species transcriptomics of an intimate host-pathogen interaction.</title>
        <authorList>
            <person name="Foth B.J."/>
            <person name="Tsai I.J."/>
            <person name="Reid A.J."/>
            <person name="Bancroft A.J."/>
            <person name="Nichol S."/>
            <person name="Tracey A."/>
            <person name="Holroyd N."/>
            <person name="Cotton J.A."/>
            <person name="Stanley E.J."/>
            <person name="Zarowiecki M."/>
            <person name="Liu J.Z."/>
            <person name="Huckvale T."/>
            <person name="Cooper P.J."/>
            <person name="Grencis R.K."/>
            <person name="Berriman M."/>
        </authorList>
    </citation>
    <scope>NUCLEOTIDE SEQUENCE [LARGE SCALE GENOMIC DNA]</scope>
    <source>
        <strain evidence="10">Edinburgh</strain>
    </source>
</reference>
<evidence type="ECO:0000256" key="5">
    <source>
        <dbReference type="ARBA" id="ARBA00023002"/>
    </source>
</evidence>
<sequence>MESDVDVRNAGEQLLNRSLPLSARFRALFLLRNINGRDSIDWIVKAFSDSSDLLKHELAYCLGQMNNIYALDALSSVLSDEKQAAIVRHEAAEAIGAIGDPKGTKMLEPYLQSQIPELAETCQLAVRRIAWCNDVNEKEDCLVQNQFGSIDPTPCYACENTDASLKAMEQLFLDEKAQLWDRYRAMFSLRNMASANAASSLTKGLFCPNSALFRHEVAFVLGQLSTPIAVESLKKVLADTEESGMVRHECAEALGSIATEDCKQILRRFLSDSEPLVSESCEVALDVCDYMVGSEFQYAATLS</sequence>
<evidence type="ECO:0000256" key="2">
    <source>
        <dbReference type="ARBA" id="ARBA00005041"/>
    </source>
</evidence>
<accession>A0A5S6QQK4</accession>
<evidence type="ECO:0000256" key="1">
    <source>
        <dbReference type="ARBA" id="ARBA00000068"/>
    </source>
</evidence>
<dbReference type="WBParaSite" id="TMUE_2000009515.1">
    <property type="protein sequence ID" value="TMUE_2000009515.1"/>
    <property type="gene ID" value="WBGene00294235"/>
</dbReference>
<dbReference type="Gene3D" id="1.25.10.10">
    <property type="entry name" value="Leucine-rich Repeat Variant"/>
    <property type="match status" value="2"/>
</dbReference>
<comment type="catalytic activity">
    <reaction evidence="1 9">
        <text>[eIF5A protein]-deoxyhypusine + AH2 + O2 = [eIF5A protein]-hypusine + A + H2O</text>
        <dbReference type="Rhea" id="RHEA:14101"/>
        <dbReference type="Rhea" id="RHEA-COMP:10144"/>
        <dbReference type="Rhea" id="RHEA-COMP:12592"/>
        <dbReference type="ChEBI" id="CHEBI:13193"/>
        <dbReference type="ChEBI" id="CHEBI:15377"/>
        <dbReference type="ChEBI" id="CHEBI:15379"/>
        <dbReference type="ChEBI" id="CHEBI:17499"/>
        <dbReference type="ChEBI" id="CHEBI:82657"/>
        <dbReference type="ChEBI" id="CHEBI:91175"/>
        <dbReference type="EC" id="1.14.99.29"/>
    </reaction>
</comment>
<comment type="cofactor">
    <cofactor evidence="9">
        <name>Fe(2+)</name>
        <dbReference type="ChEBI" id="CHEBI:29033"/>
    </cofactor>
    <text evidence="9">Binds 2 Fe(2+) ions per subunit.</text>
</comment>
<feature type="binding site" evidence="9">
    <location>
        <position position="249"/>
    </location>
    <ligand>
        <name>Fe cation</name>
        <dbReference type="ChEBI" id="CHEBI:24875"/>
        <label>2</label>
    </ligand>
</feature>
<dbReference type="SMART" id="SM00567">
    <property type="entry name" value="EZ_HEAT"/>
    <property type="match status" value="6"/>
</dbReference>
<dbReference type="InterPro" id="IPR011989">
    <property type="entry name" value="ARM-like"/>
</dbReference>
<dbReference type="InterPro" id="IPR016024">
    <property type="entry name" value="ARM-type_fold"/>
</dbReference>
<evidence type="ECO:0000256" key="4">
    <source>
        <dbReference type="ARBA" id="ARBA00022737"/>
    </source>
</evidence>
<organism evidence="10 11">
    <name type="scientific">Trichuris muris</name>
    <name type="common">Mouse whipworm</name>
    <dbReference type="NCBI Taxonomy" id="70415"/>
    <lineage>
        <taxon>Eukaryota</taxon>
        <taxon>Metazoa</taxon>
        <taxon>Ecdysozoa</taxon>
        <taxon>Nematoda</taxon>
        <taxon>Enoplea</taxon>
        <taxon>Dorylaimia</taxon>
        <taxon>Trichinellida</taxon>
        <taxon>Trichuridae</taxon>
        <taxon>Trichuris</taxon>
    </lineage>
</organism>
<dbReference type="UniPathway" id="UPA00354"/>
<name>A0A5S6QQK4_TRIMR</name>
<dbReference type="PANTHER" id="PTHR12697">
    <property type="entry name" value="PBS LYASE HEAT-LIKE PROTEIN"/>
    <property type="match status" value="1"/>
</dbReference>
<feature type="binding site" evidence="9">
    <location>
        <position position="248"/>
    </location>
    <ligand>
        <name>Fe cation</name>
        <dbReference type="ChEBI" id="CHEBI:24875"/>
        <label>2</label>
    </ligand>
</feature>
<dbReference type="InterPro" id="IPR027517">
    <property type="entry name" value="Deoxyhypusine_hydroxylase"/>
</dbReference>
<keyword evidence="4" id="KW-0677">Repeat</keyword>
<dbReference type="HAMAP" id="MF_03101">
    <property type="entry name" value="Deoxyhypusine_hydroxylase"/>
    <property type="match status" value="1"/>
</dbReference>
<keyword evidence="6 9" id="KW-0408">Iron</keyword>
<dbReference type="GO" id="GO:0019135">
    <property type="term" value="F:deoxyhypusine monooxygenase activity"/>
    <property type="evidence" value="ECO:0007669"/>
    <property type="project" value="UniProtKB-UniRule"/>
</dbReference>
<keyword evidence="10" id="KW-1185">Reference proteome</keyword>
<evidence type="ECO:0000256" key="9">
    <source>
        <dbReference type="HAMAP-Rule" id="MF_03101"/>
    </source>
</evidence>
<feature type="binding site" evidence="9">
    <location>
        <position position="90"/>
    </location>
    <ligand>
        <name>Fe cation</name>
        <dbReference type="ChEBI" id="CHEBI:24875"/>
        <label>1</label>
    </ligand>
</feature>
<dbReference type="PANTHER" id="PTHR12697:SF5">
    <property type="entry name" value="DEOXYHYPUSINE HYDROXYLASE"/>
    <property type="match status" value="1"/>
</dbReference>
<evidence type="ECO:0000256" key="6">
    <source>
        <dbReference type="ARBA" id="ARBA00023004"/>
    </source>
</evidence>
<dbReference type="Pfam" id="PF13646">
    <property type="entry name" value="HEAT_2"/>
    <property type="match status" value="2"/>
</dbReference>
<evidence type="ECO:0000313" key="10">
    <source>
        <dbReference type="Proteomes" id="UP000046395"/>
    </source>
</evidence>
<feature type="binding site" evidence="9">
    <location>
        <position position="215"/>
    </location>
    <ligand>
        <name>Fe cation</name>
        <dbReference type="ChEBI" id="CHEBI:24875"/>
        <label>2</label>
    </ligand>
</feature>
<comment type="function">
    <text evidence="9">Catalyzes the hydroxylation of the N(6)-(4-aminobutyl)-L-lysine intermediate to form hypusine, an essential post-translational modification only found in mature eIF-5A factor.</text>
</comment>
<dbReference type="WBParaSite" id="TMUE_2000009515.2">
    <property type="protein sequence ID" value="TMUE_2000009515.2"/>
    <property type="gene ID" value="WBGene00294235"/>
</dbReference>
<reference evidence="10" key="1">
    <citation type="submission" date="2013-11" db="EMBL/GenBank/DDBJ databases">
        <authorList>
            <person name="Aslett M."/>
        </authorList>
    </citation>
    <scope>NUCLEOTIDE SEQUENCE [LARGE SCALE GENOMIC DNA]</scope>
    <source>
        <strain evidence="10">Edinburgh</strain>
    </source>
</reference>
<keyword evidence="3 9" id="KW-0479">Metal-binding</keyword>
<evidence type="ECO:0000313" key="11">
    <source>
        <dbReference type="WBParaSite" id="TMUE_2000009515.1"/>
    </source>
</evidence>
<reference evidence="11" key="3">
    <citation type="submission" date="2019-12" db="UniProtKB">
        <authorList>
            <consortium name="WormBaseParasite"/>
        </authorList>
    </citation>
    <scope>IDENTIFICATION</scope>
</reference>
<evidence type="ECO:0000256" key="8">
    <source>
        <dbReference type="ARBA" id="ARBA00023256"/>
    </source>
</evidence>
<keyword evidence="8 9" id="KW-0386">Hypusine biosynthesis</keyword>
<dbReference type="SUPFAM" id="SSF48371">
    <property type="entry name" value="ARM repeat"/>
    <property type="match status" value="1"/>
</dbReference>
<dbReference type="EC" id="1.14.99.29" evidence="9"/>
<protein>
    <recommendedName>
        <fullName evidence="9">Deoxyhypusine hydroxylase</fullName>
        <shortName evidence="9">DOHH</shortName>
        <ecNumber evidence="9">1.14.99.29</ecNumber>
    </recommendedName>
    <alternativeName>
        <fullName evidence="9">Deoxyhypusine dioxygenase</fullName>
    </alternativeName>
    <alternativeName>
        <fullName evidence="9">Deoxyhypusine monooxygenase</fullName>
    </alternativeName>
</protein>
<proteinExistence type="inferred from homology"/>
<dbReference type="AlphaFoldDB" id="A0A5S6QQK4"/>
<dbReference type="Proteomes" id="UP000046395">
    <property type="component" value="Unassembled WGS sequence"/>
</dbReference>
<feature type="binding site" evidence="9">
    <location>
        <position position="57"/>
    </location>
    <ligand>
        <name>Fe cation</name>
        <dbReference type="ChEBI" id="CHEBI:24875"/>
        <label>1</label>
    </ligand>
</feature>
<keyword evidence="5 9" id="KW-0560">Oxidoreductase</keyword>
<feature type="binding site" evidence="9">
    <location>
        <position position="89"/>
    </location>
    <ligand>
        <name>Fe cation</name>
        <dbReference type="ChEBI" id="CHEBI:24875"/>
        <label>1</label>
    </ligand>
</feature>
<feature type="binding site" evidence="9">
    <location>
        <position position="216"/>
    </location>
    <ligand>
        <name>Fe cation</name>
        <dbReference type="ChEBI" id="CHEBI:24875"/>
        <label>2</label>
    </ligand>
</feature>
<dbReference type="InterPro" id="IPR004155">
    <property type="entry name" value="PBS_lyase_HEAT"/>
</dbReference>
<dbReference type="STRING" id="70415.A0A5S6QQK4"/>
<evidence type="ECO:0000256" key="7">
    <source>
        <dbReference type="ARBA" id="ARBA00023033"/>
    </source>
</evidence>
<comment type="pathway">
    <text evidence="2 9">Protein modification; eIF5A hypusination.</text>
</comment>
<keyword evidence="7 9" id="KW-0503">Monooxygenase</keyword>
<dbReference type="GO" id="GO:0046872">
    <property type="term" value="F:metal ion binding"/>
    <property type="evidence" value="ECO:0007669"/>
    <property type="project" value="UniProtKB-KW"/>
</dbReference>
<comment type="similarity">
    <text evidence="9">Belongs to the deoxyhypusine hydroxylase family.</text>
</comment>
<evidence type="ECO:0000256" key="3">
    <source>
        <dbReference type="ARBA" id="ARBA00022723"/>
    </source>
</evidence>